<reference evidence="2 3" key="1">
    <citation type="submission" date="2023-07" db="EMBL/GenBank/DDBJ databases">
        <title>Genomic Encyclopedia of Type Strains, Phase IV (KMG-IV): sequencing the most valuable type-strain genomes for metagenomic binning, comparative biology and taxonomic classification.</title>
        <authorList>
            <person name="Goeker M."/>
        </authorList>
    </citation>
    <scope>NUCLEOTIDE SEQUENCE [LARGE SCALE GENOMIC DNA]</scope>
    <source>
        <strain evidence="2 3">DSM 19598</strain>
    </source>
</reference>
<name>A0ABU0FXY7_9BACI</name>
<comment type="caution">
    <text evidence="2">The sequence shown here is derived from an EMBL/GenBank/DDBJ whole genome shotgun (WGS) entry which is preliminary data.</text>
</comment>
<accession>A0ABU0FXY7</accession>
<feature type="transmembrane region" description="Helical" evidence="1">
    <location>
        <begin position="6"/>
        <end position="26"/>
    </location>
</feature>
<evidence type="ECO:0000313" key="3">
    <source>
        <dbReference type="Proteomes" id="UP001242313"/>
    </source>
</evidence>
<keyword evidence="1" id="KW-0472">Membrane</keyword>
<gene>
    <name evidence="2" type="ORF">J2S25_002989</name>
</gene>
<dbReference type="EMBL" id="JAUSUN010000020">
    <property type="protein sequence ID" value="MDQ0414779.1"/>
    <property type="molecule type" value="Genomic_DNA"/>
</dbReference>
<protein>
    <submittedName>
        <fullName evidence="2">Uncharacterized protein</fullName>
    </submittedName>
</protein>
<proteinExistence type="predicted"/>
<keyword evidence="1" id="KW-1133">Transmembrane helix</keyword>
<dbReference type="Proteomes" id="UP001242313">
    <property type="component" value="Unassembled WGS sequence"/>
</dbReference>
<organism evidence="2 3">
    <name type="scientific">Mesobacillus stamsii</name>
    <dbReference type="NCBI Taxonomy" id="225347"/>
    <lineage>
        <taxon>Bacteria</taxon>
        <taxon>Bacillati</taxon>
        <taxon>Bacillota</taxon>
        <taxon>Bacilli</taxon>
        <taxon>Bacillales</taxon>
        <taxon>Bacillaceae</taxon>
        <taxon>Mesobacillus</taxon>
    </lineage>
</organism>
<evidence type="ECO:0000256" key="1">
    <source>
        <dbReference type="SAM" id="Phobius"/>
    </source>
</evidence>
<keyword evidence="3" id="KW-1185">Reference proteome</keyword>
<keyword evidence="1" id="KW-0812">Transmembrane</keyword>
<sequence length="39" mass="4089">MESYSTQSIIVLGAAILVIGAFLVFIGEYRKLGEIGASA</sequence>
<evidence type="ECO:0000313" key="2">
    <source>
        <dbReference type="EMBL" id="MDQ0414779.1"/>
    </source>
</evidence>